<keyword evidence="9" id="KW-1185">Reference proteome</keyword>
<dbReference type="PROSITE" id="PS50922">
    <property type="entry name" value="TLC"/>
    <property type="match status" value="1"/>
</dbReference>
<feature type="transmembrane region" description="Helical" evidence="6">
    <location>
        <begin position="213"/>
        <end position="233"/>
    </location>
</feature>
<feature type="transmembrane region" description="Helical" evidence="6">
    <location>
        <begin position="44"/>
        <end position="66"/>
    </location>
</feature>
<keyword evidence="3 6" id="KW-1133">Transmembrane helix</keyword>
<feature type="transmembrane region" description="Helical" evidence="6">
    <location>
        <begin position="258"/>
        <end position="282"/>
    </location>
</feature>
<evidence type="ECO:0000259" key="7">
    <source>
        <dbReference type="PROSITE" id="PS50922"/>
    </source>
</evidence>
<evidence type="ECO:0000256" key="5">
    <source>
        <dbReference type="PROSITE-ProRule" id="PRU00205"/>
    </source>
</evidence>
<feature type="transmembrane region" description="Helical" evidence="6">
    <location>
        <begin position="87"/>
        <end position="109"/>
    </location>
</feature>
<sequence>MLSWLKNFLLELPSFSLLQTHVVPFLMERNWIESQSILSNLHSIIYVALFYQVCFLLGKWVIFPPAAHLMHPEDSYRRRKLVNQSSVHFVSFVQSIVILYVSFECLLSSNYQSEYGTATDRIFTSHRDTEIVCVFAIGYFLWDIYISVFYSTLPFVLHAVVSTLVFCIGLKPYIQYYAPVFLLFELSNPFLNIRWFAVRYFRRNSPLLNCLQTLNNLILLLMFFSARICWGWFQIGKLVYDFYQVHQDPRFLTLETSIIVIGNLVLDVLNLVWFSTMISIAFKTITKKRTPATK</sequence>
<dbReference type="GO" id="GO:0055088">
    <property type="term" value="P:lipid homeostasis"/>
    <property type="evidence" value="ECO:0007669"/>
    <property type="project" value="TreeGrafter"/>
</dbReference>
<keyword evidence="4 5" id="KW-0472">Membrane</keyword>
<evidence type="ECO:0000313" key="8">
    <source>
        <dbReference type="EMBL" id="QLQ80218.1"/>
    </source>
</evidence>
<organism evidence="8 9">
    <name type="scientific">Torulaspora globosa</name>
    <dbReference type="NCBI Taxonomy" id="48254"/>
    <lineage>
        <taxon>Eukaryota</taxon>
        <taxon>Fungi</taxon>
        <taxon>Dikarya</taxon>
        <taxon>Ascomycota</taxon>
        <taxon>Saccharomycotina</taxon>
        <taxon>Saccharomycetes</taxon>
        <taxon>Saccharomycetales</taxon>
        <taxon>Saccharomycetaceae</taxon>
        <taxon>Torulaspora</taxon>
    </lineage>
</organism>
<dbReference type="Pfam" id="PF03798">
    <property type="entry name" value="TRAM_LAG1_CLN8"/>
    <property type="match status" value="1"/>
</dbReference>
<dbReference type="InterPro" id="IPR006634">
    <property type="entry name" value="TLC-dom"/>
</dbReference>
<dbReference type="GO" id="GO:0016020">
    <property type="term" value="C:membrane"/>
    <property type="evidence" value="ECO:0007669"/>
    <property type="project" value="UniProtKB-SubCell"/>
</dbReference>
<proteinExistence type="predicted"/>
<comment type="subcellular location">
    <subcellularLocation>
        <location evidence="1">Membrane</location>
        <topology evidence="1">Multi-pass membrane protein</topology>
    </subcellularLocation>
</comment>
<feature type="domain" description="TLC" evidence="7">
    <location>
        <begin position="80"/>
        <end position="286"/>
    </location>
</feature>
<dbReference type="SMART" id="SM00724">
    <property type="entry name" value="TLC"/>
    <property type="match status" value="1"/>
</dbReference>
<dbReference type="PANTHER" id="PTHR13439:SF6">
    <property type="entry name" value="AAR085WP"/>
    <property type="match status" value="1"/>
</dbReference>
<protein>
    <recommendedName>
        <fullName evidence="7">TLC domain-containing protein</fullName>
    </recommendedName>
</protein>
<dbReference type="GO" id="GO:0005783">
    <property type="term" value="C:endoplasmic reticulum"/>
    <property type="evidence" value="ECO:0007669"/>
    <property type="project" value="TreeGrafter"/>
</dbReference>
<reference evidence="8 9" key="1">
    <citation type="submission" date="2020-06" db="EMBL/GenBank/DDBJ databases">
        <title>The yeast mating-type switching endonuclease HO is a domesticated member of an unorthodox homing genetic element family.</title>
        <authorList>
            <person name="Coughlan A.Y."/>
            <person name="Lombardi L."/>
            <person name="Braun-Galleani S."/>
            <person name="Martos A.R."/>
            <person name="Galeote V."/>
            <person name="Bigey F."/>
            <person name="Dequin S."/>
            <person name="Byrne K.P."/>
            <person name="Wolfe K.H."/>
        </authorList>
    </citation>
    <scope>NUCLEOTIDE SEQUENCE [LARGE SCALE GENOMIC DNA]</scope>
    <source>
        <strain evidence="8 9">CBS2947</strain>
    </source>
</reference>
<feature type="transmembrane region" description="Helical" evidence="6">
    <location>
        <begin position="129"/>
        <end position="148"/>
    </location>
</feature>
<dbReference type="PANTHER" id="PTHR13439">
    <property type="entry name" value="CT120 PROTEIN"/>
    <property type="match status" value="1"/>
</dbReference>
<evidence type="ECO:0000256" key="1">
    <source>
        <dbReference type="ARBA" id="ARBA00004141"/>
    </source>
</evidence>
<name>A0A7H9HR50_9SACH</name>
<evidence type="ECO:0000256" key="2">
    <source>
        <dbReference type="ARBA" id="ARBA00022692"/>
    </source>
</evidence>
<dbReference type="OrthoDB" id="10266980at2759"/>
<evidence type="ECO:0000256" key="4">
    <source>
        <dbReference type="ARBA" id="ARBA00023136"/>
    </source>
</evidence>
<feature type="transmembrane region" description="Helical" evidence="6">
    <location>
        <begin position="180"/>
        <end position="201"/>
    </location>
</feature>
<dbReference type="AlphaFoldDB" id="A0A7H9HR50"/>
<evidence type="ECO:0000256" key="3">
    <source>
        <dbReference type="ARBA" id="ARBA00022989"/>
    </source>
</evidence>
<dbReference type="InterPro" id="IPR050846">
    <property type="entry name" value="TLCD"/>
</dbReference>
<gene>
    <name evidence="8" type="ORF">HG537_0D02190</name>
</gene>
<evidence type="ECO:0000256" key="6">
    <source>
        <dbReference type="SAM" id="Phobius"/>
    </source>
</evidence>
<accession>A0A7H9HR50</accession>
<dbReference type="EMBL" id="CP059270">
    <property type="protein sequence ID" value="QLQ80218.1"/>
    <property type="molecule type" value="Genomic_DNA"/>
</dbReference>
<dbReference type="Proteomes" id="UP000510647">
    <property type="component" value="Chromosome 4"/>
</dbReference>
<evidence type="ECO:0000313" key="9">
    <source>
        <dbReference type="Proteomes" id="UP000510647"/>
    </source>
</evidence>
<keyword evidence="2 5" id="KW-0812">Transmembrane</keyword>